<dbReference type="Gene3D" id="1.10.10.60">
    <property type="entry name" value="Homeodomain-like"/>
    <property type="match status" value="1"/>
</dbReference>
<protein>
    <submittedName>
        <fullName evidence="1">AraC family transcriptional regulator</fullName>
    </submittedName>
</protein>
<dbReference type="KEGG" id="asol:BEN76_16110"/>
<accession>A0A1P8EMK3</accession>
<dbReference type="PROSITE" id="PS01124">
    <property type="entry name" value="HTH_ARAC_FAMILY_2"/>
    <property type="match status" value="1"/>
</dbReference>
<dbReference type="InterPro" id="IPR009057">
    <property type="entry name" value="Homeodomain-like_sf"/>
</dbReference>
<proteinExistence type="predicted"/>
<dbReference type="eggNOG" id="COG2207">
    <property type="taxonomic scope" value="Bacteria"/>
</dbReference>
<sequence>MSLKIIIGYLRLLERVRRHYQLEHLAECTERAVDWQSFSKALDGNDEQGFDIDTYVRLLRQMQTVLARPVSLILAEHATLQDVGLMGYLASTSLNLQQALLLLEQYYSLIFKQTNVEQLKIIEHDQEIQVSWGALWIDYREVYELNQALIFKIAQIIVQEPLVPPTQVQLGFLPTLPLMHYSRFYHCAAAVVSGDYRIYFSERVLKARSFGADQQLNQILSNQAQQSLRASDSLEYRQQQLKQRIWGLIAQAFREKNEILQAYVAQQMHISERTLQRHLKQHALNFQEIVDEFRLQQSQLYLKQSRRLSEIAELLGYADQSAFGRAFKRWTGETPKQFRERHRIDSATHTSK</sequence>
<dbReference type="Pfam" id="PF12625">
    <property type="entry name" value="Arabinose_bd"/>
    <property type="match status" value="1"/>
</dbReference>
<dbReference type="Pfam" id="PF12833">
    <property type="entry name" value="HTH_18"/>
    <property type="match status" value="1"/>
</dbReference>
<dbReference type="InterPro" id="IPR018062">
    <property type="entry name" value="HTH_AraC-typ_CS"/>
</dbReference>
<dbReference type="SUPFAM" id="SSF46689">
    <property type="entry name" value="Homeodomain-like"/>
    <property type="match status" value="1"/>
</dbReference>
<dbReference type="SMART" id="SM00342">
    <property type="entry name" value="HTH_ARAC"/>
    <property type="match status" value="1"/>
</dbReference>
<dbReference type="RefSeq" id="WP_076033525.1">
    <property type="nucleotide sequence ID" value="NZ_BHGE01000040.1"/>
</dbReference>
<dbReference type="GO" id="GO:0000976">
    <property type="term" value="F:transcription cis-regulatory region binding"/>
    <property type="evidence" value="ECO:0007669"/>
    <property type="project" value="TreeGrafter"/>
</dbReference>
<organism evidence="1 2">
    <name type="scientific">Acinetobacter soli</name>
    <dbReference type="NCBI Taxonomy" id="487316"/>
    <lineage>
        <taxon>Bacteria</taxon>
        <taxon>Pseudomonadati</taxon>
        <taxon>Pseudomonadota</taxon>
        <taxon>Gammaproteobacteria</taxon>
        <taxon>Moraxellales</taxon>
        <taxon>Moraxellaceae</taxon>
        <taxon>Acinetobacter</taxon>
    </lineage>
</organism>
<dbReference type="PRINTS" id="PR00032">
    <property type="entry name" value="HTHARAC"/>
</dbReference>
<dbReference type="Proteomes" id="UP000185674">
    <property type="component" value="Chromosome"/>
</dbReference>
<dbReference type="InterPro" id="IPR020449">
    <property type="entry name" value="Tscrpt_reg_AraC-type_HTH"/>
</dbReference>
<reference evidence="1 2" key="1">
    <citation type="submission" date="2016-08" db="EMBL/GenBank/DDBJ databases">
        <title>Complete genome sequence of Acinetobacter baylyi strain GFJ2.</title>
        <authorList>
            <person name="Tabata M."/>
            <person name="Kuboki S."/>
            <person name="Gibu N."/>
            <person name="Kinouchi Y."/>
            <person name="Vangnai A."/>
            <person name="Kasai D."/>
            <person name="Fukuda M."/>
        </authorList>
    </citation>
    <scope>NUCLEOTIDE SEQUENCE [LARGE SCALE GENOMIC DNA]</scope>
    <source>
        <strain evidence="1 2">GFJ2</strain>
    </source>
</reference>
<name>A0A1P8EMK3_9GAMM</name>
<evidence type="ECO:0000313" key="2">
    <source>
        <dbReference type="Proteomes" id="UP000185674"/>
    </source>
</evidence>
<dbReference type="PANTHER" id="PTHR47894">
    <property type="entry name" value="HTH-TYPE TRANSCRIPTIONAL REGULATOR GADX"/>
    <property type="match status" value="1"/>
</dbReference>
<evidence type="ECO:0000313" key="1">
    <source>
        <dbReference type="EMBL" id="APV37444.1"/>
    </source>
</evidence>
<dbReference type="InterPro" id="IPR032687">
    <property type="entry name" value="AraC-type_N"/>
</dbReference>
<gene>
    <name evidence="1" type="ORF">BEN76_16110</name>
</gene>
<dbReference type="GO" id="GO:0003700">
    <property type="term" value="F:DNA-binding transcription factor activity"/>
    <property type="evidence" value="ECO:0007669"/>
    <property type="project" value="InterPro"/>
</dbReference>
<dbReference type="PANTHER" id="PTHR47894:SF1">
    <property type="entry name" value="HTH-TYPE TRANSCRIPTIONAL REGULATOR VQSM"/>
    <property type="match status" value="1"/>
</dbReference>
<dbReference type="PROSITE" id="PS00041">
    <property type="entry name" value="HTH_ARAC_FAMILY_1"/>
    <property type="match status" value="1"/>
</dbReference>
<dbReference type="InterPro" id="IPR018060">
    <property type="entry name" value="HTH_AraC"/>
</dbReference>
<dbReference type="AlphaFoldDB" id="A0A1P8EMK3"/>
<dbReference type="EMBL" id="CP016896">
    <property type="protein sequence ID" value="APV37444.1"/>
    <property type="molecule type" value="Genomic_DNA"/>
</dbReference>
<dbReference type="GO" id="GO:0005829">
    <property type="term" value="C:cytosol"/>
    <property type="evidence" value="ECO:0007669"/>
    <property type="project" value="TreeGrafter"/>
</dbReference>